<evidence type="ECO:0000313" key="1">
    <source>
        <dbReference type="EMBL" id="MBF4552727.1"/>
    </source>
</evidence>
<reference evidence="1 2" key="1">
    <citation type="submission" date="2020-10" db="EMBL/GenBank/DDBJ databases">
        <title>Novel species in genus Corynebacterium.</title>
        <authorList>
            <person name="Zhang G."/>
        </authorList>
    </citation>
    <scope>NUCLEOTIDE SEQUENCE [LARGE SCALE GENOMIC DNA]</scope>
    <source>
        <strain evidence="1 2">DSM 45110</strain>
    </source>
</reference>
<comment type="caution">
    <text evidence="1">The sequence shown here is derived from an EMBL/GenBank/DDBJ whole genome shotgun (WGS) entry which is preliminary data.</text>
</comment>
<protein>
    <submittedName>
        <fullName evidence="1">Helix-turn-helix domain-containing protein</fullName>
    </submittedName>
</protein>
<name>A0ABR9ZH55_9CORY</name>
<evidence type="ECO:0000313" key="2">
    <source>
        <dbReference type="Proteomes" id="UP000635902"/>
    </source>
</evidence>
<organism evidence="1 2">
    <name type="scientific">Corynebacterium suicordis DSM 45110</name>
    <dbReference type="NCBI Taxonomy" id="1121369"/>
    <lineage>
        <taxon>Bacteria</taxon>
        <taxon>Bacillati</taxon>
        <taxon>Actinomycetota</taxon>
        <taxon>Actinomycetes</taxon>
        <taxon>Mycobacteriales</taxon>
        <taxon>Corynebacteriaceae</taxon>
        <taxon>Corynebacterium</taxon>
    </lineage>
</organism>
<dbReference type="RefSeq" id="WP_194555612.1">
    <property type="nucleotide sequence ID" value="NZ_JADKMY010000001.1"/>
</dbReference>
<gene>
    <name evidence="1" type="ORF">IRY30_01350</name>
</gene>
<dbReference type="Pfam" id="PF13730">
    <property type="entry name" value="HTH_36"/>
    <property type="match status" value="1"/>
</dbReference>
<accession>A0ABR9ZH55</accession>
<dbReference type="EMBL" id="JADKMY010000001">
    <property type="protein sequence ID" value="MBF4552727.1"/>
    <property type="molecule type" value="Genomic_DNA"/>
</dbReference>
<keyword evidence="2" id="KW-1185">Reference proteome</keyword>
<dbReference type="Proteomes" id="UP000635902">
    <property type="component" value="Unassembled WGS sequence"/>
</dbReference>
<proteinExistence type="predicted"/>
<sequence>MSIEAREWVECIAPSPDGTTEFAVLSILAGFADKFGDRAYPSAQTIAERLRGDERVTFDSGDKAQERKYRAALRLVQRALDYLEDGGWIHRSGWKKGRQGSTVIWHLNYQMCRKRPLLPTVDIPFIFTTSKGIDWNFAQVPGFKQGEYRPEPVQVVDKPPDCDTGVTPIKAA</sequence>